<dbReference type="SUPFAM" id="SSF51735">
    <property type="entry name" value="NAD(P)-binding Rossmann-fold domains"/>
    <property type="match status" value="1"/>
</dbReference>
<protein>
    <submittedName>
        <fullName evidence="2">Nucleoside-diphosphate-sugar epimerase</fullName>
    </submittedName>
</protein>
<dbReference type="Gene3D" id="3.40.50.720">
    <property type="entry name" value="NAD(P)-binding Rossmann-like Domain"/>
    <property type="match status" value="1"/>
</dbReference>
<proteinExistence type="predicted"/>
<dbReference type="InterPro" id="IPR050177">
    <property type="entry name" value="Lipid_A_modif_metabolic_enz"/>
</dbReference>
<dbReference type="AlphaFoldDB" id="A0A543K8A9"/>
<gene>
    <name evidence="2" type="ORF">FB476_3013</name>
</gene>
<dbReference type="CDD" id="cd08946">
    <property type="entry name" value="SDR_e"/>
    <property type="match status" value="1"/>
</dbReference>
<dbReference type="InterPro" id="IPR036291">
    <property type="entry name" value="NAD(P)-bd_dom_sf"/>
</dbReference>
<dbReference type="PANTHER" id="PTHR43245">
    <property type="entry name" value="BIFUNCTIONAL POLYMYXIN RESISTANCE PROTEIN ARNA"/>
    <property type="match status" value="1"/>
</dbReference>
<dbReference type="Proteomes" id="UP000315133">
    <property type="component" value="Unassembled WGS sequence"/>
</dbReference>
<dbReference type="EMBL" id="VFPU01000002">
    <property type="protein sequence ID" value="TQM91274.1"/>
    <property type="molecule type" value="Genomic_DNA"/>
</dbReference>
<name>A0A543K8A9_9MICO</name>
<comment type="caution">
    <text evidence="2">The sequence shown here is derived from an EMBL/GenBank/DDBJ whole genome shotgun (WGS) entry which is preliminary data.</text>
</comment>
<dbReference type="RefSeq" id="WP_141820819.1">
    <property type="nucleotide sequence ID" value="NZ_BAAAIL010000005.1"/>
</dbReference>
<organism evidence="2 3">
    <name type="scientific">Ornithinimicrobium humiphilum</name>
    <dbReference type="NCBI Taxonomy" id="125288"/>
    <lineage>
        <taxon>Bacteria</taxon>
        <taxon>Bacillati</taxon>
        <taxon>Actinomycetota</taxon>
        <taxon>Actinomycetes</taxon>
        <taxon>Micrococcales</taxon>
        <taxon>Ornithinimicrobiaceae</taxon>
        <taxon>Ornithinimicrobium</taxon>
    </lineage>
</organism>
<evidence type="ECO:0000313" key="2">
    <source>
        <dbReference type="EMBL" id="TQM91274.1"/>
    </source>
</evidence>
<accession>A0A543K8A9</accession>
<evidence type="ECO:0000313" key="3">
    <source>
        <dbReference type="Proteomes" id="UP000315133"/>
    </source>
</evidence>
<evidence type="ECO:0000259" key="1">
    <source>
        <dbReference type="Pfam" id="PF01370"/>
    </source>
</evidence>
<feature type="domain" description="NAD-dependent epimerase/dehydratase" evidence="1">
    <location>
        <begin position="3"/>
        <end position="205"/>
    </location>
</feature>
<dbReference type="OrthoDB" id="9795501at2"/>
<dbReference type="PANTHER" id="PTHR43245:SF13">
    <property type="entry name" value="UDP-D-APIOSE_UDP-D-XYLOSE SYNTHASE 2"/>
    <property type="match status" value="1"/>
</dbReference>
<keyword evidence="3" id="KW-1185">Reference proteome</keyword>
<reference evidence="2 3" key="1">
    <citation type="submission" date="2019-06" db="EMBL/GenBank/DDBJ databases">
        <title>Sequencing the genomes of 1000 actinobacteria strains.</title>
        <authorList>
            <person name="Klenk H.-P."/>
        </authorList>
    </citation>
    <scope>NUCLEOTIDE SEQUENCE [LARGE SCALE GENOMIC DNA]</scope>
    <source>
        <strain evidence="2 3">DSM 12362</strain>
    </source>
</reference>
<dbReference type="InterPro" id="IPR001509">
    <property type="entry name" value="Epimerase_deHydtase"/>
</dbReference>
<dbReference type="Pfam" id="PF01370">
    <property type="entry name" value="Epimerase"/>
    <property type="match status" value="1"/>
</dbReference>
<sequence>MKVVVTGAAGLLGRYAVSRLRASGHQVLGLTRGGVGGHTATDYSVESLAVLLRGADAVVDLAYSRPVTSHHADVTRTIVVGTNVLEAAARAWVRTVVQASSVEVYDPDATRPFREDSPTTPRSPYGMAKLTVERWAQLDAYLEIRTVSLRLSSLIGSGECTGWPVAAYLRDEASARPPHEPPGTVHDLLHVADAARAIELALLTETAVGPVNIVGPHLYSPAQLAQVVDEELHGTHAPPGTWTEPPWRLAEEAVDCSLARRVLGFVPEHDVRSALRERRAAHASGGGCLPARDRAVARTVS</sequence>